<dbReference type="AlphaFoldDB" id="F8DYE1"/>
<dbReference type="InterPro" id="IPR052900">
    <property type="entry name" value="Phospholipid_Metab_Enz"/>
</dbReference>
<proteinExistence type="predicted"/>
<dbReference type="PROSITE" id="PS51318">
    <property type="entry name" value="TAT"/>
    <property type="match status" value="1"/>
</dbReference>
<dbReference type="Gene3D" id="3.60.21.70">
    <property type="entry name" value="PhoD-like phosphatase"/>
    <property type="match status" value="1"/>
</dbReference>
<keyword evidence="4" id="KW-1185">Reference proteome</keyword>
<gene>
    <name evidence="3" type="ordered locus">CRES_0471</name>
</gene>
<dbReference type="InterPro" id="IPR029052">
    <property type="entry name" value="Metallo-depent_PP-like"/>
</dbReference>
<feature type="domain" description="Phospholipase D N-terminal" evidence="2">
    <location>
        <begin position="74"/>
        <end position="165"/>
    </location>
</feature>
<dbReference type="HOGENOM" id="CLU_525464_0_0_11"/>
<sequence length="544" mass="60055">MNTPAERAQEKAQRQLSRRGFLTVSGLTVATAAGAGLAGRAAAQAQSALGSSFGSSMGSSSGVPLIPKRPVISHGVASGEMTSSGAVIWTRADRPARMVVEAATNGRFKNAKVFRAPAPLTPATDGTGRVRLSGLPAGRDIHYRVFLEDMYTGLRSQPTMGTFRTAPVTARDIRFHWSGDVAGQGYGINPKIGGMRGWATMAKRNPHFFLHSGDVIYADGPIEEKVKLEDGRIWHNLTSEETAKVAETLKEFRGRYAYNLRDENYKNFNAHVPQLVQWDDHETTNNWYPGEILTDDKYTEKRVDVLSARSIRAFHEWQPVDRKVAVDGRIYRKVSYGPLLDVFILDMRSYKDSNAKHTKDNTKAGWILGDKQRKWLIDGVKNSKATWKIIANDLPIGIVVPDGDKAQESVSSGTPGKPVGREQEIATVLSAIKNVKNVVWLTADVHYCAAHEYHPDRAAFQDFSPFWEFVSGPLNAGAFGPNDMDSTFGPEVVFSHTPDQPNRSPLDDYQHFGEVDINGRSRELTVRLISTQGKVLYTKTLPAN</sequence>
<dbReference type="KEGG" id="crd:CRES_0471"/>
<evidence type="ECO:0000259" key="1">
    <source>
        <dbReference type="Pfam" id="PF09423"/>
    </source>
</evidence>
<dbReference type="PANTHER" id="PTHR43606">
    <property type="entry name" value="PHOSPHATASE, PUTATIVE (AFU_ORTHOLOGUE AFUA_6G08710)-RELATED"/>
    <property type="match status" value="1"/>
</dbReference>
<dbReference type="CDD" id="cd07389">
    <property type="entry name" value="MPP_PhoD"/>
    <property type="match status" value="1"/>
</dbReference>
<dbReference type="SUPFAM" id="SSF56300">
    <property type="entry name" value="Metallo-dependent phosphatases"/>
    <property type="match status" value="1"/>
</dbReference>
<dbReference type="EMBL" id="CP002857">
    <property type="protein sequence ID" value="AEI08834.1"/>
    <property type="molecule type" value="Genomic_DNA"/>
</dbReference>
<dbReference type="InterPro" id="IPR018946">
    <property type="entry name" value="PhoD-like_MPP"/>
</dbReference>
<dbReference type="InterPro" id="IPR038607">
    <property type="entry name" value="PhoD-like_sf"/>
</dbReference>
<evidence type="ECO:0000313" key="3">
    <source>
        <dbReference type="EMBL" id="AEI08834.1"/>
    </source>
</evidence>
<accession>F8DYE1</accession>
<name>F8DYE1_CORRG</name>
<dbReference type="Gene3D" id="2.60.40.380">
    <property type="entry name" value="Purple acid phosphatase-like, N-terminal"/>
    <property type="match status" value="1"/>
</dbReference>
<organism evidence="3 4">
    <name type="scientific">Corynebacterium resistens (strain DSM 45100 / JCM 12819 / GTC 2026 / SICGH 158)</name>
    <dbReference type="NCBI Taxonomy" id="662755"/>
    <lineage>
        <taxon>Bacteria</taxon>
        <taxon>Bacillati</taxon>
        <taxon>Actinomycetota</taxon>
        <taxon>Actinomycetes</taxon>
        <taxon>Mycobacteriales</taxon>
        <taxon>Corynebacteriaceae</taxon>
        <taxon>Corynebacterium</taxon>
    </lineage>
</organism>
<dbReference type="STRING" id="662755.CRES_0471"/>
<dbReference type="eggNOG" id="COG3540">
    <property type="taxonomic scope" value="Bacteria"/>
</dbReference>
<evidence type="ECO:0000313" key="4">
    <source>
        <dbReference type="Proteomes" id="UP000000492"/>
    </source>
</evidence>
<dbReference type="RefSeq" id="WP_013887859.1">
    <property type="nucleotide sequence ID" value="NC_015673.1"/>
</dbReference>
<dbReference type="InterPro" id="IPR006311">
    <property type="entry name" value="TAT_signal"/>
</dbReference>
<dbReference type="Proteomes" id="UP000000492">
    <property type="component" value="Chromosome"/>
</dbReference>
<reference evidence="3 4" key="1">
    <citation type="journal article" date="2012" name="BMC Genomics">
        <title>Complete genome sequence, lifestyle, and multi-drug resistance of the human pathogen Corynebacterium resistens DSM 45100 isolated from blood samples of a leukemia patient.</title>
        <authorList>
            <person name="Schroder J."/>
            <person name="Maus I."/>
            <person name="Meyer K."/>
            <person name="Wordemann S."/>
            <person name="Blom J."/>
            <person name="Jaenicke S."/>
            <person name="Schneider J."/>
            <person name="Trost E."/>
            <person name="Tauch A."/>
        </authorList>
    </citation>
    <scope>NUCLEOTIDE SEQUENCE [LARGE SCALE GENOMIC DNA]</scope>
    <source>
        <strain evidence="4">DSM 45100 / JCM 12819 / CCUG 50093 / GTC 2026 / SICGH 158</strain>
    </source>
</reference>
<dbReference type="Pfam" id="PF16655">
    <property type="entry name" value="PhoD_N"/>
    <property type="match status" value="1"/>
</dbReference>
<protein>
    <submittedName>
        <fullName evidence="3">Secreted protein</fullName>
    </submittedName>
</protein>
<dbReference type="PANTHER" id="PTHR43606:SF1">
    <property type="entry name" value="PHOD-LIKE PHOSPHATASE METALLOPHOSPHATASE DOMAIN-CONTAINING PROTEIN"/>
    <property type="match status" value="1"/>
</dbReference>
<evidence type="ECO:0000259" key="2">
    <source>
        <dbReference type="Pfam" id="PF16655"/>
    </source>
</evidence>
<feature type="domain" description="PhoD-like phosphatase metallophosphatase" evidence="1">
    <location>
        <begin position="181"/>
        <end position="528"/>
    </location>
</feature>
<dbReference type="InterPro" id="IPR032093">
    <property type="entry name" value="PhoD_N"/>
</dbReference>
<dbReference type="Pfam" id="PF09423">
    <property type="entry name" value="PhoD"/>
    <property type="match status" value="1"/>
</dbReference>